<name>A0AAE1CXC9_9GAST</name>
<accession>A0AAE1CXC9</accession>
<comment type="caution">
    <text evidence="2">The sequence shown here is derived from an EMBL/GenBank/DDBJ whole genome shotgun (WGS) entry which is preliminary data.</text>
</comment>
<dbReference type="AlphaFoldDB" id="A0AAE1CXC9"/>
<evidence type="ECO:0000256" key="1">
    <source>
        <dbReference type="SAM" id="MobiDB-lite"/>
    </source>
</evidence>
<reference evidence="2" key="1">
    <citation type="journal article" date="2023" name="G3 (Bethesda)">
        <title>A reference genome for the long-term kleptoplast-retaining sea slug Elysia crispata morphotype clarki.</title>
        <authorList>
            <person name="Eastman K.E."/>
            <person name="Pendleton A.L."/>
            <person name="Shaikh M.A."/>
            <person name="Suttiyut T."/>
            <person name="Ogas R."/>
            <person name="Tomko P."/>
            <person name="Gavelis G."/>
            <person name="Widhalm J.R."/>
            <person name="Wisecaver J.H."/>
        </authorList>
    </citation>
    <scope>NUCLEOTIDE SEQUENCE</scope>
    <source>
        <strain evidence="2">ECLA1</strain>
    </source>
</reference>
<protein>
    <submittedName>
        <fullName evidence="2">Uncharacterized protein</fullName>
    </submittedName>
</protein>
<organism evidence="2 3">
    <name type="scientific">Elysia crispata</name>
    <name type="common">lettuce slug</name>
    <dbReference type="NCBI Taxonomy" id="231223"/>
    <lineage>
        <taxon>Eukaryota</taxon>
        <taxon>Metazoa</taxon>
        <taxon>Spiralia</taxon>
        <taxon>Lophotrochozoa</taxon>
        <taxon>Mollusca</taxon>
        <taxon>Gastropoda</taxon>
        <taxon>Heterobranchia</taxon>
        <taxon>Euthyneura</taxon>
        <taxon>Panpulmonata</taxon>
        <taxon>Sacoglossa</taxon>
        <taxon>Placobranchoidea</taxon>
        <taxon>Plakobranchidae</taxon>
        <taxon>Elysia</taxon>
    </lineage>
</organism>
<evidence type="ECO:0000313" key="2">
    <source>
        <dbReference type="EMBL" id="KAK3742802.1"/>
    </source>
</evidence>
<proteinExistence type="predicted"/>
<dbReference type="EMBL" id="JAWDGP010006341">
    <property type="protein sequence ID" value="KAK3742802.1"/>
    <property type="molecule type" value="Genomic_DNA"/>
</dbReference>
<keyword evidence="3" id="KW-1185">Reference proteome</keyword>
<evidence type="ECO:0000313" key="3">
    <source>
        <dbReference type="Proteomes" id="UP001283361"/>
    </source>
</evidence>
<sequence length="103" mass="11072">MKKDGFGRDISTHSMLRHASPCLASPIRSRPDLDPPRLLRVPPSGSRTEGRGVTCGLGAGSAMELECRESPLWYALGVQSVTGLVPLPGRPSPVLVRPELFKP</sequence>
<dbReference type="Proteomes" id="UP001283361">
    <property type="component" value="Unassembled WGS sequence"/>
</dbReference>
<feature type="region of interest" description="Disordered" evidence="1">
    <location>
        <begin position="24"/>
        <end position="53"/>
    </location>
</feature>
<gene>
    <name evidence="2" type="ORF">RRG08_060751</name>
</gene>